<dbReference type="GO" id="GO:0004527">
    <property type="term" value="F:exonuclease activity"/>
    <property type="evidence" value="ECO:0007669"/>
    <property type="project" value="UniProtKB-KW"/>
</dbReference>
<name>A0A4R6SZK3_9SPHI</name>
<keyword evidence="7" id="KW-0460">Magnesium</keyword>
<keyword evidence="4" id="KW-0479">Metal-binding</keyword>
<dbReference type="PANTHER" id="PTHR15822">
    <property type="entry name" value="TRAF AND TNF RECEPTOR-ASSOCIATED PROTEIN"/>
    <property type="match status" value="1"/>
</dbReference>
<dbReference type="AlphaFoldDB" id="A0A4R6SZK3"/>
<sequence length="283" mass="32355">MFRLIILSVLVFQIPLGVKAQDVPLKILSYNVLKGLQGDTANMSRYVTWVKGKAPDIIFYQEMNGFTQKSLETFALHYGHPYAVLAKESGYSVAITSRFPIVNVQKVLDNMWHGYIYANIHGIHVFAVHLSPFVYQKRLYEVKEVLAHAATLPKGSPVIIAGDFNSYHSKDSLNYTAKDLAAQRKREQGNAEIRNLNNGHFDYSVLDEIERSGFKDAVDLVSDQFNYTMPTKKYDAAFKTKIRIDYIWLNSILKKKVSEAAVIYDQHTEQMSDHYPVLLKLKR</sequence>
<evidence type="ECO:0000256" key="1">
    <source>
        <dbReference type="ARBA" id="ARBA00001936"/>
    </source>
</evidence>
<dbReference type="InterPro" id="IPR005135">
    <property type="entry name" value="Endo/exonuclease/phosphatase"/>
</dbReference>
<evidence type="ECO:0000313" key="11">
    <source>
        <dbReference type="Proteomes" id="UP000295620"/>
    </source>
</evidence>
<dbReference type="SUPFAM" id="SSF56219">
    <property type="entry name" value="DNase I-like"/>
    <property type="match status" value="1"/>
</dbReference>
<protein>
    <submittedName>
        <fullName evidence="10">Exonuclease III</fullName>
    </submittedName>
</protein>
<dbReference type="GO" id="GO:0006281">
    <property type="term" value="P:DNA repair"/>
    <property type="evidence" value="ECO:0007669"/>
    <property type="project" value="UniProtKB-KW"/>
</dbReference>
<comment type="caution">
    <text evidence="10">The sequence shown here is derived from an EMBL/GenBank/DDBJ whole genome shotgun (WGS) entry which is preliminary data.</text>
</comment>
<evidence type="ECO:0000256" key="2">
    <source>
        <dbReference type="ARBA" id="ARBA00001946"/>
    </source>
</evidence>
<evidence type="ECO:0000256" key="6">
    <source>
        <dbReference type="ARBA" id="ARBA00022801"/>
    </source>
</evidence>
<dbReference type="EMBL" id="SNYC01000003">
    <property type="protein sequence ID" value="TDQ11517.1"/>
    <property type="molecule type" value="Genomic_DNA"/>
</dbReference>
<evidence type="ECO:0000256" key="4">
    <source>
        <dbReference type="ARBA" id="ARBA00022723"/>
    </source>
</evidence>
<dbReference type="InterPro" id="IPR051547">
    <property type="entry name" value="TDP2-like"/>
</dbReference>
<evidence type="ECO:0000256" key="5">
    <source>
        <dbReference type="ARBA" id="ARBA00022763"/>
    </source>
</evidence>
<dbReference type="Gene3D" id="3.60.10.10">
    <property type="entry name" value="Endonuclease/exonuclease/phosphatase"/>
    <property type="match status" value="1"/>
</dbReference>
<keyword evidence="10" id="KW-0269">Exonuclease</keyword>
<keyword evidence="11" id="KW-1185">Reference proteome</keyword>
<dbReference type="RefSeq" id="WP_166664808.1">
    <property type="nucleotide sequence ID" value="NZ_SNYC01000003.1"/>
</dbReference>
<evidence type="ECO:0000256" key="7">
    <source>
        <dbReference type="ARBA" id="ARBA00022842"/>
    </source>
</evidence>
<dbReference type="GO" id="GO:0046872">
    <property type="term" value="F:metal ion binding"/>
    <property type="evidence" value="ECO:0007669"/>
    <property type="project" value="UniProtKB-KW"/>
</dbReference>
<reference evidence="10 11" key="1">
    <citation type="submission" date="2019-03" db="EMBL/GenBank/DDBJ databases">
        <title>Genomic Encyclopedia of Archaeal and Bacterial Type Strains, Phase II (KMG-II): from individual species to whole genera.</title>
        <authorList>
            <person name="Goeker M."/>
        </authorList>
    </citation>
    <scope>NUCLEOTIDE SEQUENCE [LARGE SCALE GENOMIC DNA]</scope>
    <source>
        <strain evidence="10 11">DSM 19035</strain>
    </source>
</reference>
<dbReference type="InterPro" id="IPR036691">
    <property type="entry name" value="Endo/exonu/phosph_ase_sf"/>
</dbReference>
<keyword evidence="3" id="KW-0540">Nuclease</keyword>
<dbReference type="PANTHER" id="PTHR15822:SF4">
    <property type="entry name" value="TYROSYL-DNA PHOSPHODIESTERASE 2"/>
    <property type="match status" value="1"/>
</dbReference>
<dbReference type="Pfam" id="PF03372">
    <property type="entry name" value="Exo_endo_phos"/>
    <property type="match status" value="1"/>
</dbReference>
<comment type="cofactor">
    <cofactor evidence="1">
        <name>Mn(2+)</name>
        <dbReference type="ChEBI" id="CHEBI:29035"/>
    </cofactor>
</comment>
<proteinExistence type="predicted"/>
<feature type="domain" description="Endonuclease/exonuclease/phosphatase" evidence="9">
    <location>
        <begin position="28"/>
        <end position="274"/>
    </location>
</feature>
<organism evidence="10 11">
    <name type="scientific">Pedobacter metabolipauper</name>
    <dbReference type="NCBI Taxonomy" id="425513"/>
    <lineage>
        <taxon>Bacteria</taxon>
        <taxon>Pseudomonadati</taxon>
        <taxon>Bacteroidota</taxon>
        <taxon>Sphingobacteriia</taxon>
        <taxon>Sphingobacteriales</taxon>
        <taxon>Sphingobacteriaceae</taxon>
        <taxon>Pedobacter</taxon>
    </lineage>
</organism>
<comment type="cofactor">
    <cofactor evidence="2">
        <name>Mg(2+)</name>
        <dbReference type="ChEBI" id="CHEBI:18420"/>
    </cofactor>
</comment>
<keyword evidence="5" id="KW-0227">DNA damage</keyword>
<accession>A0A4R6SZK3</accession>
<gene>
    <name evidence="10" type="ORF">ATK78_0640</name>
</gene>
<evidence type="ECO:0000313" key="10">
    <source>
        <dbReference type="EMBL" id="TDQ11517.1"/>
    </source>
</evidence>
<evidence type="ECO:0000256" key="8">
    <source>
        <dbReference type="ARBA" id="ARBA00023204"/>
    </source>
</evidence>
<evidence type="ECO:0000259" key="9">
    <source>
        <dbReference type="Pfam" id="PF03372"/>
    </source>
</evidence>
<keyword evidence="6" id="KW-0378">Hydrolase</keyword>
<keyword evidence="8" id="KW-0234">DNA repair</keyword>
<evidence type="ECO:0000256" key="3">
    <source>
        <dbReference type="ARBA" id="ARBA00022722"/>
    </source>
</evidence>
<dbReference type="Proteomes" id="UP000295620">
    <property type="component" value="Unassembled WGS sequence"/>
</dbReference>